<dbReference type="Gene3D" id="3.40.50.300">
    <property type="entry name" value="P-loop containing nucleotide triphosphate hydrolases"/>
    <property type="match status" value="1"/>
</dbReference>
<keyword evidence="2" id="KW-0547">Nucleotide-binding</keyword>
<reference evidence="5 6" key="1">
    <citation type="journal article" date="2015" name="Microbiome">
        <title>Genomic resolution of linkages in carbon, nitrogen, and sulfur cycling among widespread estuary sediment bacteria.</title>
        <authorList>
            <person name="Baker B.J."/>
            <person name="Lazar C.S."/>
            <person name="Teske A.P."/>
            <person name="Dick G.J."/>
        </authorList>
    </citation>
    <scope>NUCLEOTIDE SEQUENCE [LARGE SCALE GENOMIC DNA]</scope>
    <source>
        <strain evidence="5">DG_54_3</strain>
    </source>
</reference>
<keyword evidence="3" id="KW-0067">ATP-binding</keyword>
<evidence type="ECO:0000259" key="4">
    <source>
        <dbReference type="PROSITE" id="PS50893"/>
    </source>
</evidence>
<dbReference type="AlphaFoldDB" id="A0A0S7XSP2"/>
<protein>
    <submittedName>
        <fullName evidence="5">ABC transporter</fullName>
    </submittedName>
</protein>
<dbReference type="GO" id="GO:0016887">
    <property type="term" value="F:ATP hydrolysis activity"/>
    <property type="evidence" value="ECO:0007669"/>
    <property type="project" value="InterPro"/>
</dbReference>
<keyword evidence="1" id="KW-0813">Transport</keyword>
<accession>A0A0S7XSP2</accession>
<dbReference type="InterPro" id="IPR027417">
    <property type="entry name" value="P-loop_NTPase"/>
</dbReference>
<dbReference type="Pfam" id="PF00005">
    <property type="entry name" value="ABC_tran"/>
    <property type="match status" value="1"/>
</dbReference>
<dbReference type="PANTHER" id="PTHR43023">
    <property type="entry name" value="PROTEIN TRIGALACTOSYLDIACYLGLYCEROL 3, CHLOROPLASTIC"/>
    <property type="match status" value="1"/>
</dbReference>
<dbReference type="GO" id="GO:0005524">
    <property type="term" value="F:ATP binding"/>
    <property type="evidence" value="ECO:0007669"/>
    <property type="project" value="UniProtKB-KW"/>
</dbReference>
<evidence type="ECO:0000256" key="2">
    <source>
        <dbReference type="ARBA" id="ARBA00022741"/>
    </source>
</evidence>
<proteinExistence type="predicted"/>
<dbReference type="SMART" id="SM00382">
    <property type="entry name" value="AAA"/>
    <property type="match status" value="1"/>
</dbReference>
<dbReference type="EMBL" id="LIZX01000137">
    <property type="protein sequence ID" value="KPJ65081.1"/>
    <property type="molecule type" value="Genomic_DNA"/>
</dbReference>
<dbReference type="PROSITE" id="PS50893">
    <property type="entry name" value="ABC_TRANSPORTER_2"/>
    <property type="match status" value="1"/>
</dbReference>
<gene>
    <name evidence="5" type="ORF">AMJ44_11095</name>
</gene>
<dbReference type="PATRIC" id="fig|1703775.3.peg.1125"/>
<dbReference type="PANTHER" id="PTHR43023:SF6">
    <property type="entry name" value="INTERMEMBRANE PHOSPHOLIPID TRANSPORT SYSTEM ATP-BINDING PROTEIN MLAF"/>
    <property type="match status" value="1"/>
</dbReference>
<organism evidence="5 6">
    <name type="scientific">candidate division WOR-1 bacterium DG_54_3</name>
    <dbReference type="NCBI Taxonomy" id="1703775"/>
    <lineage>
        <taxon>Bacteria</taxon>
        <taxon>Bacillati</taxon>
        <taxon>Saganbacteria</taxon>
    </lineage>
</organism>
<evidence type="ECO:0000256" key="1">
    <source>
        <dbReference type="ARBA" id="ARBA00022448"/>
    </source>
</evidence>
<dbReference type="InterPro" id="IPR017871">
    <property type="entry name" value="ABC_transporter-like_CS"/>
</dbReference>
<name>A0A0S7XSP2_UNCSA</name>
<feature type="domain" description="ABC transporter" evidence="4">
    <location>
        <begin position="2"/>
        <end position="238"/>
    </location>
</feature>
<dbReference type="InterPro" id="IPR003439">
    <property type="entry name" value="ABC_transporter-like_ATP-bd"/>
</dbReference>
<dbReference type="InterPro" id="IPR003593">
    <property type="entry name" value="AAA+_ATPase"/>
</dbReference>
<evidence type="ECO:0000256" key="3">
    <source>
        <dbReference type="ARBA" id="ARBA00022840"/>
    </source>
</evidence>
<dbReference type="SUPFAM" id="SSF52540">
    <property type="entry name" value="P-loop containing nucleoside triphosphate hydrolases"/>
    <property type="match status" value="1"/>
</dbReference>
<dbReference type="Proteomes" id="UP000051861">
    <property type="component" value="Unassembled WGS sequence"/>
</dbReference>
<dbReference type="CDD" id="cd03261">
    <property type="entry name" value="ABC_Org_Solvent_Resistant"/>
    <property type="match status" value="1"/>
</dbReference>
<sequence length="241" mass="26814">MIKLKTLTKYFGKLKVLEGITFDIRDGESLAIIGPSGCGKSTLLKLLIRLEEPTSGTVIMNGTDIRRLSEDGLINLRKKVGMVFQSSALFDSLNVFENVAFALREHTRLSEREISKIVDEKLKLVDLEGAQNLMPEELSGGMQKRVSVARALAFDPQIILYDEPTTGLDPITSVTIENLMIKLSQKLRVTSVIVTHVLQTVYRVANRIVMLHDGKFIETGSPEETRKTTDPIVRKFITGGL</sequence>
<evidence type="ECO:0000313" key="5">
    <source>
        <dbReference type="EMBL" id="KPJ65081.1"/>
    </source>
</evidence>
<evidence type="ECO:0000313" key="6">
    <source>
        <dbReference type="Proteomes" id="UP000051861"/>
    </source>
</evidence>
<dbReference type="PROSITE" id="PS00211">
    <property type="entry name" value="ABC_TRANSPORTER_1"/>
    <property type="match status" value="1"/>
</dbReference>
<comment type="caution">
    <text evidence="5">The sequence shown here is derived from an EMBL/GenBank/DDBJ whole genome shotgun (WGS) entry which is preliminary data.</text>
</comment>